<sequence>MPIRASSAPNVALIKYWGNRKEELRLPAADSLSMTLDRPTVEVVADHAGYFSARSFEPDGTPRTLTEKESTRLEKHFLLAKKYLTDISVAHAFPASVSLEIRSNIPRSIGLASSAAVFSALAEAYGGFATQLSRRDVSVIARLGSGSASRSVFGGFSAMIAGEGDAIGASYAKEIAPANHWKLRDIIIVPSHKEKETGSTEGHVLAHTSPLFEARLRAIPQRQKTCIEAIREKDFEKLARVSEEDCLDMHAVMASSTPALRYLSEETHRIIREIKELRAREHLAVLYTMDAGPTVHLICEESALPAVRGYASAQKDCTIFEAEIGKGSRVV</sequence>
<dbReference type="Gene3D" id="3.30.70.890">
    <property type="entry name" value="GHMP kinase, C-terminal domain"/>
    <property type="match status" value="1"/>
</dbReference>
<dbReference type="NCBIfam" id="TIGR01240">
    <property type="entry name" value="mevDPdecarb"/>
    <property type="match status" value="1"/>
</dbReference>
<keyword evidence="4" id="KW-0547">Nucleotide-binding</keyword>
<dbReference type="InterPro" id="IPR053859">
    <property type="entry name" value="MVD-like_N"/>
</dbReference>
<dbReference type="InterPro" id="IPR005935">
    <property type="entry name" value="Mev_decarb"/>
</dbReference>
<feature type="domain" description="Mvd1 C-terminal" evidence="8">
    <location>
        <begin position="186"/>
        <end position="307"/>
    </location>
</feature>
<dbReference type="InterPro" id="IPR041431">
    <property type="entry name" value="Mvd1_C"/>
</dbReference>
<dbReference type="Pfam" id="PF22700">
    <property type="entry name" value="MVD-like_N"/>
    <property type="match status" value="1"/>
</dbReference>
<comment type="caution">
    <text evidence="10">The sequence shown here is derived from an EMBL/GenBank/DDBJ whole genome shotgun (WGS) entry which is preliminary data.</text>
</comment>
<evidence type="ECO:0000259" key="9">
    <source>
        <dbReference type="Pfam" id="PF22700"/>
    </source>
</evidence>
<dbReference type="PANTHER" id="PTHR10977">
    <property type="entry name" value="DIPHOSPHOMEVALONATE DECARBOXYLASE"/>
    <property type="match status" value="1"/>
</dbReference>
<dbReference type="GO" id="GO:0005524">
    <property type="term" value="F:ATP binding"/>
    <property type="evidence" value="ECO:0007669"/>
    <property type="project" value="UniProtKB-KW"/>
</dbReference>
<dbReference type="GO" id="GO:0019287">
    <property type="term" value="P:isopentenyl diphosphate biosynthetic process, mevalonate pathway"/>
    <property type="evidence" value="ECO:0007669"/>
    <property type="project" value="InterPro"/>
</dbReference>
<protein>
    <recommendedName>
        <fullName evidence="2">diphosphomevalonate decarboxylase</fullName>
        <ecNumber evidence="2">4.1.1.33</ecNumber>
    </recommendedName>
</protein>
<organism evidence="10 11">
    <name type="scientific">Candidatus Kaiserbacteria bacterium RIFCSPLOWO2_01_FULL_54_13</name>
    <dbReference type="NCBI Taxonomy" id="1798512"/>
    <lineage>
        <taxon>Bacteria</taxon>
        <taxon>Candidatus Kaiseribacteriota</taxon>
    </lineage>
</organism>
<dbReference type="EMBL" id="MFLZ01000006">
    <property type="protein sequence ID" value="OGG80498.1"/>
    <property type="molecule type" value="Genomic_DNA"/>
</dbReference>
<evidence type="ECO:0000256" key="2">
    <source>
        <dbReference type="ARBA" id="ARBA00012296"/>
    </source>
</evidence>
<dbReference type="GO" id="GO:0004163">
    <property type="term" value="F:diphosphomevalonate decarboxylase activity"/>
    <property type="evidence" value="ECO:0007669"/>
    <property type="project" value="UniProtKB-EC"/>
</dbReference>
<keyword evidence="5" id="KW-0067">ATP-binding</keyword>
<dbReference type="STRING" id="1798512.A3A39_00250"/>
<keyword evidence="6" id="KW-0443">Lipid metabolism</keyword>
<name>A0A1F6F3Q4_9BACT</name>
<keyword evidence="7" id="KW-0456">Lyase</keyword>
<evidence type="ECO:0000256" key="4">
    <source>
        <dbReference type="ARBA" id="ARBA00022741"/>
    </source>
</evidence>
<proteinExistence type="inferred from homology"/>
<dbReference type="Gene3D" id="3.30.230.10">
    <property type="match status" value="1"/>
</dbReference>
<evidence type="ECO:0000256" key="6">
    <source>
        <dbReference type="ARBA" id="ARBA00023098"/>
    </source>
</evidence>
<dbReference type="SUPFAM" id="SSF54211">
    <property type="entry name" value="Ribosomal protein S5 domain 2-like"/>
    <property type="match status" value="1"/>
</dbReference>
<dbReference type="InterPro" id="IPR014721">
    <property type="entry name" value="Ribsml_uS5_D2-typ_fold_subgr"/>
</dbReference>
<feature type="domain" description="Diphosphomevalonate decarboxylase-like N-terminal" evidence="9">
    <location>
        <begin position="8"/>
        <end position="165"/>
    </location>
</feature>
<dbReference type="InterPro" id="IPR029765">
    <property type="entry name" value="Mev_diP_decarb"/>
</dbReference>
<dbReference type="InterPro" id="IPR036554">
    <property type="entry name" value="GHMP_kinase_C_sf"/>
</dbReference>
<dbReference type="AlphaFoldDB" id="A0A1F6F3Q4"/>
<dbReference type="Pfam" id="PF18376">
    <property type="entry name" value="MDD_C"/>
    <property type="match status" value="1"/>
</dbReference>
<keyword evidence="3" id="KW-0444">Lipid biosynthesis</keyword>
<dbReference type="PANTHER" id="PTHR10977:SF3">
    <property type="entry name" value="DIPHOSPHOMEVALONATE DECARBOXYLASE"/>
    <property type="match status" value="1"/>
</dbReference>
<dbReference type="InterPro" id="IPR020568">
    <property type="entry name" value="Ribosomal_Su5_D2-typ_SF"/>
</dbReference>
<evidence type="ECO:0000256" key="5">
    <source>
        <dbReference type="ARBA" id="ARBA00022840"/>
    </source>
</evidence>
<dbReference type="PIRSF" id="PIRSF015950">
    <property type="entry name" value="Mev_P_decrbx"/>
    <property type="match status" value="1"/>
</dbReference>
<dbReference type="EC" id="4.1.1.33" evidence="2"/>
<dbReference type="SUPFAM" id="SSF55060">
    <property type="entry name" value="GHMP Kinase, C-terminal domain"/>
    <property type="match status" value="1"/>
</dbReference>
<evidence type="ECO:0000256" key="1">
    <source>
        <dbReference type="ARBA" id="ARBA00008831"/>
    </source>
</evidence>
<evidence type="ECO:0000256" key="3">
    <source>
        <dbReference type="ARBA" id="ARBA00022516"/>
    </source>
</evidence>
<evidence type="ECO:0000313" key="11">
    <source>
        <dbReference type="Proteomes" id="UP000177372"/>
    </source>
</evidence>
<dbReference type="Proteomes" id="UP000177372">
    <property type="component" value="Unassembled WGS sequence"/>
</dbReference>
<evidence type="ECO:0000256" key="7">
    <source>
        <dbReference type="ARBA" id="ARBA00023239"/>
    </source>
</evidence>
<evidence type="ECO:0000313" key="10">
    <source>
        <dbReference type="EMBL" id="OGG80498.1"/>
    </source>
</evidence>
<comment type="similarity">
    <text evidence="1">Belongs to the diphosphomevalonate decarboxylase family.</text>
</comment>
<dbReference type="GO" id="GO:0005829">
    <property type="term" value="C:cytosol"/>
    <property type="evidence" value="ECO:0007669"/>
    <property type="project" value="InterPro"/>
</dbReference>
<gene>
    <name evidence="10" type="ORF">A3A39_00250</name>
</gene>
<accession>A0A1F6F3Q4</accession>
<reference evidence="10 11" key="1">
    <citation type="journal article" date="2016" name="Nat. Commun.">
        <title>Thousands of microbial genomes shed light on interconnected biogeochemical processes in an aquifer system.</title>
        <authorList>
            <person name="Anantharaman K."/>
            <person name="Brown C.T."/>
            <person name="Hug L.A."/>
            <person name="Sharon I."/>
            <person name="Castelle C.J."/>
            <person name="Probst A.J."/>
            <person name="Thomas B.C."/>
            <person name="Singh A."/>
            <person name="Wilkins M.J."/>
            <person name="Karaoz U."/>
            <person name="Brodie E.L."/>
            <person name="Williams K.H."/>
            <person name="Hubbard S.S."/>
            <person name="Banfield J.F."/>
        </authorList>
    </citation>
    <scope>NUCLEOTIDE SEQUENCE [LARGE SCALE GENOMIC DNA]</scope>
</reference>
<evidence type="ECO:0000259" key="8">
    <source>
        <dbReference type="Pfam" id="PF18376"/>
    </source>
</evidence>